<evidence type="ECO:0000313" key="3">
    <source>
        <dbReference type="Proteomes" id="UP000023561"/>
    </source>
</evidence>
<evidence type="ECO:0008006" key="4">
    <source>
        <dbReference type="Google" id="ProtNLM"/>
    </source>
</evidence>
<feature type="transmembrane region" description="Helical" evidence="1">
    <location>
        <begin position="73"/>
        <end position="89"/>
    </location>
</feature>
<keyword evidence="1" id="KW-0812">Transmembrane</keyword>
<keyword evidence="1" id="KW-0472">Membrane</keyword>
<protein>
    <recommendedName>
        <fullName evidence="4">TrsD protein</fullName>
    </recommendedName>
</protein>
<evidence type="ECO:0000313" key="2">
    <source>
        <dbReference type="EMBL" id="GAJ40296.1"/>
    </source>
</evidence>
<dbReference type="AlphaFoldDB" id="A0A023DH17"/>
<evidence type="ECO:0000256" key="1">
    <source>
        <dbReference type="SAM" id="Phobius"/>
    </source>
</evidence>
<dbReference type="Proteomes" id="UP000023561">
    <property type="component" value="Unassembled WGS sequence"/>
</dbReference>
<sequence>MNLAYETQSIAERREQLREEGKIELPLNVDTRKYLLSFIRYRDVLISLPLLIAGIVALYIIHRTGIGINSQNVIVCFAPWATFLLLLTIQHPDRKNISFFEHRIVWRIKYNNRQKLFVYTKGDLMGKKKEKDVREQLGISNIYSDCYETTDKRLVKVIKVSSINLSLLNNKEKRMIFQAYETFLNDLPKNLTLQISQIAQPVNLKNYFLFIQEQTSQEQDMAKKLLAKGYLDFIDDIQKSKNMVSRNRYVIISKPFTVQNRESVLEELDRQARILVSQIENMLGGRFQLKAEVLNNEELFHLIYTCVDYENAQVNAEIKTSTFPITLGEETYREMKKKWEKEVTEKII</sequence>
<accession>A0A023DH17</accession>
<dbReference type="OrthoDB" id="2858378at2"/>
<comment type="caution">
    <text evidence="2">The sequence shown here is derived from an EMBL/GenBank/DDBJ whole genome shotgun (WGS) entry which is preliminary data.</text>
</comment>
<feature type="transmembrane region" description="Helical" evidence="1">
    <location>
        <begin position="44"/>
        <end position="61"/>
    </location>
</feature>
<reference evidence="2 3" key="1">
    <citation type="submission" date="2014-04" db="EMBL/GenBank/DDBJ databases">
        <title>Whole genome shotgun sequence of Geobacillus caldoxylosilyticus NBRC 107762.</title>
        <authorList>
            <person name="Hosoyama A."/>
            <person name="Hosoyama Y."/>
            <person name="Katano-Makiyama Y."/>
            <person name="Tsuchikane K."/>
            <person name="Ohji S."/>
            <person name="Ichikawa N."/>
            <person name="Yamazoe A."/>
            <person name="Fujita N."/>
        </authorList>
    </citation>
    <scope>NUCLEOTIDE SEQUENCE [LARGE SCALE GENOMIC DNA]</scope>
    <source>
        <strain evidence="2 3">NBRC 107762</strain>
    </source>
</reference>
<keyword evidence="1" id="KW-1133">Transmembrane helix</keyword>
<dbReference type="RefSeq" id="WP_042409970.1">
    <property type="nucleotide sequence ID" value="NZ_BAWO01000037.1"/>
</dbReference>
<gene>
    <name evidence="2" type="ORF">GCA01S_037_00050</name>
</gene>
<name>A0A023DH17_9BACL</name>
<dbReference type="EMBL" id="BAWO01000037">
    <property type="protein sequence ID" value="GAJ40296.1"/>
    <property type="molecule type" value="Genomic_DNA"/>
</dbReference>
<keyword evidence="3" id="KW-1185">Reference proteome</keyword>
<organism evidence="2 3">
    <name type="scientific">Parageobacillus caldoxylosilyticus NBRC 107762</name>
    <dbReference type="NCBI Taxonomy" id="1220594"/>
    <lineage>
        <taxon>Bacteria</taxon>
        <taxon>Bacillati</taxon>
        <taxon>Bacillota</taxon>
        <taxon>Bacilli</taxon>
        <taxon>Bacillales</taxon>
        <taxon>Anoxybacillaceae</taxon>
        <taxon>Saccharococcus</taxon>
    </lineage>
</organism>
<proteinExistence type="predicted"/>